<sequence>MPYAEQQMQMLFGLSSVVFVPNRLRFQQLVRSAHTLHPPSFFPPCRTASTTRLSLCSLPTPLLPRSPSPTGSYAGATRRVPPRGRSAARAPGSTQKGVTLAFS</sequence>
<dbReference type="AlphaFoldDB" id="A0A0D9W6Q2"/>
<evidence type="ECO:0000256" key="1">
    <source>
        <dbReference type="SAM" id="MobiDB-lite"/>
    </source>
</evidence>
<feature type="compositionally biased region" description="Polar residues" evidence="1">
    <location>
        <begin position="92"/>
        <end position="103"/>
    </location>
</feature>
<dbReference type="HOGENOM" id="CLU_162951_0_0_1"/>
<evidence type="ECO:0000313" key="3">
    <source>
        <dbReference type="Proteomes" id="UP000032180"/>
    </source>
</evidence>
<reference evidence="2 3" key="1">
    <citation type="submission" date="2012-08" db="EMBL/GenBank/DDBJ databases">
        <title>Oryza genome evolution.</title>
        <authorList>
            <person name="Wing R.A."/>
        </authorList>
    </citation>
    <scope>NUCLEOTIDE SEQUENCE</scope>
</reference>
<organism evidence="2 3">
    <name type="scientific">Leersia perrieri</name>
    <dbReference type="NCBI Taxonomy" id="77586"/>
    <lineage>
        <taxon>Eukaryota</taxon>
        <taxon>Viridiplantae</taxon>
        <taxon>Streptophyta</taxon>
        <taxon>Embryophyta</taxon>
        <taxon>Tracheophyta</taxon>
        <taxon>Spermatophyta</taxon>
        <taxon>Magnoliopsida</taxon>
        <taxon>Liliopsida</taxon>
        <taxon>Poales</taxon>
        <taxon>Poaceae</taxon>
        <taxon>BOP clade</taxon>
        <taxon>Oryzoideae</taxon>
        <taxon>Oryzeae</taxon>
        <taxon>Oryzinae</taxon>
        <taxon>Leersia</taxon>
    </lineage>
</organism>
<feature type="region of interest" description="Disordered" evidence="1">
    <location>
        <begin position="66"/>
        <end position="103"/>
    </location>
</feature>
<name>A0A0D9W6Q2_9ORYZ</name>
<accession>A0A0D9W6Q2</accession>
<dbReference type="EnsemblPlants" id="LPERR04G13970.1">
    <property type="protein sequence ID" value="LPERR04G13970.1"/>
    <property type="gene ID" value="LPERR04G13970"/>
</dbReference>
<reference evidence="3" key="2">
    <citation type="submission" date="2013-12" db="EMBL/GenBank/DDBJ databases">
        <authorList>
            <person name="Yu Y."/>
            <person name="Lee S."/>
            <person name="de Baynast K."/>
            <person name="Wissotski M."/>
            <person name="Liu L."/>
            <person name="Talag J."/>
            <person name="Goicoechea J."/>
            <person name="Angelova A."/>
            <person name="Jetty R."/>
            <person name="Kudrna D."/>
            <person name="Golser W."/>
            <person name="Rivera L."/>
            <person name="Zhang J."/>
            <person name="Wing R."/>
        </authorList>
    </citation>
    <scope>NUCLEOTIDE SEQUENCE</scope>
</reference>
<keyword evidence="3" id="KW-1185">Reference proteome</keyword>
<dbReference type="Gramene" id="LPERR04G13970.1">
    <property type="protein sequence ID" value="LPERR04G13970.1"/>
    <property type="gene ID" value="LPERR04G13970"/>
</dbReference>
<proteinExistence type="predicted"/>
<protein>
    <submittedName>
        <fullName evidence="2">Uncharacterized protein</fullName>
    </submittedName>
</protein>
<dbReference type="Proteomes" id="UP000032180">
    <property type="component" value="Chromosome 4"/>
</dbReference>
<reference evidence="2" key="3">
    <citation type="submission" date="2015-04" db="UniProtKB">
        <authorList>
            <consortium name="EnsemblPlants"/>
        </authorList>
    </citation>
    <scope>IDENTIFICATION</scope>
</reference>
<evidence type="ECO:0000313" key="2">
    <source>
        <dbReference type="EnsemblPlants" id="LPERR04G13970.1"/>
    </source>
</evidence>